<accession>A0A4V3SHT4</accession>
<sequence length="152" mass="17137">MLSTSHYPVTSPAPFNPHTHARRRPKLSLQMPTLTNTSVSTLPSAHPLSLRTPLSPTSRNTQLNRRLQVPVPITLSPVDAETDVSSDEEPEAISAKRREYRMESAHHPVTPRVGFFPAKNVVKKKKKSVRVAFSDDVVVITREWDAYYDHCE</sequence>
<evidence type="ECO:0000313" key="2">
    <source>
        <dbReference type="EMBL" id="TGZ77374.1"/>
    </source>
</evidence>
<keyword evidence="3" id="KW-1185">Reference proteome</keyword>
<gene>
    <name evidence="2" type="ORF">EX30DRAFT_202288</name>
</gene>
<proteinExistence type="predicted"/>
<dbReference type="InParanoid" id="A0A4V3SHT4"/>
<feature type="compositionally biased region" description="Polar residues" evidence="1">
    <location>
        <begin position="30"/>
        <end position="43"/>
    </location>
</feature>
<dbReference type="AlphaFoldDB" id="A0A4V3SHT4"/>
<feature type="compositionally biased region" description="Polar residues" evidence="1">
    <location>
        <begin position="52"/>
        <end position="61"/>
    </location>
</feature>
<feature type="region of interest" description="Disordered" evidence="1">
    <location>
        <begin position="1"/>
        <end position="61"/>
    </location>
</feature>
<evidence type="ECO:0000256" key="1">
    <source>
        <dbReference type="SAM" id="MobiDB-lite"/>
    </source>
</evidence>
<protein>
    <submittedName>
        <fullName evidence="2">Uncharacterized protein</fullName>
    </submittedName>
</protein>
<evidence type="ECO:0000313" key="3">
    <source>
        <dbReference type="Proteomes" id="UP000298138"/>
    </source>
</evidence>
<name>A0A4V3SHT4_9PEZI</name>
<organism evidence="2 3">
    <name type="scientific">Ascodesmis nigricans</name>
    <dbReference type="NCBI Taxonomy" id="341454"/>
    <lineage>
        <taxon>Eukaryota</taxon>
        <taxon>Fungi</taxon>
        <taxon>Dikarya</taxon>
        <taxon>Ascomycota</taxon>
        <taxon>Pezizomycotina</taxon>
        <taxon>Pezizomycetes</taxon>
        <taxon>Pezizales</taxon>
        <taxon>Ascodesmidaceae</taxon>
        <taxon>Ascodesmis</taxon>
    </lineage>
</organism>
<dbReference type="EMBL" id="ML220154">
    <property type="protein sequence ID" value="TGZ77374.1"/>
    <property type="molecule type" value="Genomic_DNA"/>
</dbReference>
<reference evidence="2 3" key="1">
    <citation type="submission" date="2019-04" db="EMBL/GenBank/DDBJ databases">
        <title>Comparative genomics and transcriptomics to analyze fruiting body development in filamentous ascomycetes.</title>
        <authorList>
            <consortium name="DOE Joint Genome Institute"/>
            <person name="Lutkenhaus R."/>
            <person name="Traeger S."/>
            <person name="Breuer J."/>
            <person name="Kuo A."/>
            <person name="Lipzen A."/>
            <person name="Pangilinan J."/>
            <person name="Dilworth D."/>
            <person name="Sandor L."/>
            <person name="Poggeler S."/>
            <person name="Barry K."/>
            <person name="Grigoriev I.V."/>
            <person name="Nowrousian M."/>
        </authorList>
    </citation>
    <scope>NUCLEOTIDE SEQUENCE [LARGE SCALE GENOMIC DNA]</scope>
    <source>
        <strain evidence="2 3">CBS 389.68</strain>
    </source>
</reference>
<dbReference type="Proteomes" id="UP000298138">
    <property type="component" value="Unassembled WGS sequence"/>
</dbReference>